<name>A0A5B0MVD2_PUCGR</name>
<evidence type="ECO:0000256" key="1">
    <source>
        <dbReference type="SAM" id="MobiDB-lite"/>
    </source>
</evidence>
<protein>
    <submittedName>
        <fullName evidence="2">Uncharacterized protein</fullName>
    </submittedName>
</protein>
<sequence>MAFMFRRPTNYRAFIHSAFRPPLQPRQIRNMTADHEPNETPLLPPRKKYRKAHRAAKEAQRAALRAAKGVRQTPEVS</sequence>
<reference evidence="2 3" key="1">
    <citation type="submission" date="2019-05" db="EMBL/GenBank/DDBJ databases">
        <title>Emergence of the Ug99 lineage of the wheat stem rust pathogen through somatic hybridization.</title>
        <authorList>
            <person name="Li F."/>
            <person name="Upadhyaya N.M."/>
            <person name="Sperschneider J."/>
            <person name="Matny O."/>
            <person name="Nguyen-Phuc H."/>
            <person name="Mago R."/>
            <person name="Raley C."/>
            <person name="Miller M.E."/>
            <person name="Silverstein K.A.T."/>
            <person name="Henningsen E."/>
            <person name="Hirsch C.D."/>
            <person name="Visser B."/>
            <person name="Pretorius Z.A."/>
            <person name="Steffenson B.J."/>
            <person name="Schwessinger B."/>
            <person name="Dodds P.N."/>
            <person name="Figueroa M."/>
        </authorList>
    </citation>
    <scope>NUCLEOTIDE SEQUENCE [LARGE SCALE GENOMIC DNA]</scope>
    <source>
        <strain evidence="2">21-0</strain>
    </source>
</reference>
<gene>
    <name evidence="2" type="ORF">PGT21_001354</name>
</gene>
<dbReference type="EMBL" id="VSWC01000131">
    <property type="protein sequence ID" value="KAA1080293.1"/>
    <property type="molecule type" value="Genomic_DNA"/>
</dbReference>
<dbReference type="Proteomes" id="UP000324748">
    <property type="component" value="Unassembled WGS sequence"/>
</dbReference>
<feature type="region of interest" description="Disordered" evidence="1">
    <location>
        <begin position="58"/>
        <end position="77"/>
    </location>
</feature>
<comment type="caution">
    <text evidence="2">The sequence shown here is derived from an EMBL/GenBank/DDBJ whole genome shotgun (WGS) entry which is preliminary data.</text>
</comment>
<keyword evidence="3" id="KW-1185">Reference proteome</keyword>
<evidence type="ECO:0000313" key="2">
    <source>
        <dbReference type="EMBL" id="KAA1080293.1"/>
    </source>
</evidence>
<proteinExistence type="predicted"/>
<evidence type="ECO:0000313" key="3">
    <source>
        <dbReference type="Proteomes" id="UP000324748"/>
    </source>
</evidence>
<dbReference type="AlphaFoldDB" id="A0A5B0MVD2"/>
<organism evidence="2 3">
    <name type="scientific">Puccinia graminis f. sp. tritici</name>
    <dbReference type="NCBI Taxonomy" id="56615"/>
    <lineage>
        <taxon>Eukaryota</taxon>
        <taxon>Fungi</taxon>
        <taxon>Dikarya</taxon>
        <taxon>Basidiomycota</taxon>
        <taxon>Pucciniomycotina</taxon>
        <taxon>Pucciniomycetes</taxon>
        <taxon>Pucciniales</taxon>
        <taxon>Pucciniaceae</taxon>
        <taxon>Puccinia</taxon>
    </lineage>
</organism>
<accession>A0A5B0MVD2</accession>